<organism evidence="1 2">
    <name type="scientific">Zizania palustris</name>
    <name type="common">Northern wild rice</name>
    <dbReference type="NCBI Taxonomy" id="103762"/>
    <lineage>
        <taxon>Eukaryota</taxon>
        <taxon>Viridiplantae</taxon>
        <taxon>Streptophyta</taxon>
        <taxon>Embryophyta</taxon>
        <taxon>Tracheophyta</taxon>
        <taxon>Spermatophyta</taxon>
        <taxon>Magnoliopsida</taxon>
        <taxon>Liliopsida</taxon>
        <taxon>Poales</taxon>
        <taxon>Poaceae</taxon>
        <taxon>BOP clade</taxon>
        <taxon>Oryzoideae</taxon>
        <taxon>Oryzeae</taxon>
        <taxon>Zizaniinae</taxon>
        <taxon>Zizania</taxon>
    </lineage>
</organism>
<keyword evidence="2" id="KW-1185">Reference proteome</keyword>
<proteinExistence type="predicted"/>
<reference evidence="1" key="1">
    <citation type="journal article" date="2021" name="bioRxiv">
        <title>Whole Genome Assembly and Annotation of Northern Wild Rice, Zizania palustris L., Supports a Whole Genome Duplication in the Zizania Genus.</title>
        <authorList>
            <person name="Haas M."/>
            <person name="Kono T."/>
            <person name="Macchietto M."/>
            <person name="Millas R."/>
            <person name="McGilp L."/>
            <person name="Shao M."/>
            <person name="Duquette J."/>
            <person name="Hirsch C.N."/>
            <person name="Kimball J."/>
        </authorList>
    </citation>
    <scope>NUCLEOTIDE SEQUENCE</scope>
    <source>
        <tissue evidence="1">Fresh leaf tissue</tissue>
    </source>
</reference>
<name>A0A8J5WQ11_ZIZPA</name>
<protein>
    <submittedName>
        <fullName evidence="1">Uncharacterized protein</fullName>
    </submittedName>
</protein>
<sequence length="89" mass="9399">MFVVIRVSFDSVTICSSFSSSSSRELLVGDGSAVPVLAAATLSCVALVPRILLPCLRCSLGDADDLVFPSLPLRRSPSCSRFAAFEEST</sequence>
<evidence type="ECO:0000313" key="1">
    <source>
        <dbReference type="EMBL" id="KAG8094658.1"/>
    </source>
</evidence>
<dbReference type="AlphaFoldDB" id="A0A8J5WQ11"/>
<accession>A0A8J5WQ11</accession>
<reference evidence="1" key="2">
    <citation type="submission" date="2021-02" db="EMBL/GenBank/DDBJ databases">
        <authorList>
            <person name="Kimball J.A."/>
            <person name="Haas M.W."/>
            <person name="Macchietto M."/>
            <person name="Kono T."/>
            <person name="Duquette J."/>
            <person name="Shao M."/>
        </authorList>
    </citation>
    <scope>NUCLEOTIDE SEQUENCE</scope>
    <source>
        <tissue evidence="1">Fresh leaf tissue</tissue>
    </source>
</reference>
<comment type="caution">
    <text evidence="1">The sequence shown here is derived from an EMBL/GenBank/DDBJ whole genome shotgun (WGS) entry which is preliminary data.</text>
</comment>
<evidence type="ECO:0000313" key="2">
    <source>
        <dbReference type="Proteomes" id="UP000729402"/>
    </source>
</evidence>
<dbReference type="Proteomes" id="UP000729402">
    <property type="component" value="Unassembled WGS sequence"/>
</dbReference>
<gene>
    <name evidence="1" type="ORF">GUJ93_ZPchr0012g18819</name>
</gene>
<dbReference type="EMBL" id="JAAALK010000080">
    <property type="protein sequence ID" value="KAG8094658.1"/>
    <property type="molecule type" value="Genomic_DNA"/>
</dbReference>